<dbReference type="PANTHER" id="PTHR13359:SF2">
    <property type="entry name" value="LARGE RIBOSOMAL SUBUNIT PROTEIN ML40"/>
    <property type="match status" value="1"/>
</dbReference>
<evidence type="ECO:0000313" key="10">
    <source>
        <dbReference type="EMBL" id="GCB74290.1"/>
    </source>
</evidence>
<organism evidence="10 11">
    <name type="scientific">Scyliorhinus torazame</name>
    <name type="common">Cloudy catshark</name>
    <name type="synonym">Catulus torazame</name>
    <dbReference type="NCBI Taxonomy" id="75743"/>
    <lineage>
        <taxon>Eukaryota</taxon>
        <taxon>Metazoa</taxon>
        <taxon>Chordata</taxon>
        <taxon>Craniata</taxon>
        <taxon>Vertebrata</taxon>
        <taxon>Chondrichthyes</taxon>
        <taxon>Elasmobranchii</taxon>
        <taxon>Galeomorphii</taxon>
        <taxon>Galeoidea</taxon>
        <taxon>Carcharhiniformes</taxon>
        <taxon>Scyliorhinidae</taxon>
        <taxon>Scyliorhinus</taxon>
    </lineage>
</organism>
<evidence type="ECO:0000256" key="2">
    <source>
        <dbReference type="ARBA" id="ARBA00009360"/>
    </source>
</evidence>
<dbReference type="STRING" id="75743.A0A401PMD1"/>
<dbReference type="FunFam" id="6.10.250.3440:FF:000001">
    <property type="entry name" value="Mitochondrial ribosomal protein L40"/>
    <property type="match status" value="1"/>
</dbReference>
<dbReference type="OMA" id="EDENTIM"/>
<evidence type="ECO:0000256" key="6">
    <source>
        <dbReference type="ARBA" id="ARBA00023274"/>
    </source>
</evidence>
<reference evidence="10 11" key="1">
    <citation type="journal article" date="2018" name="Nat. Ecol. Evol.">
        <title>Shark genomes provide insights into elasmobranch evolution and the origin of vertebrates.</title>
        <authorList>
            <person name="Hara Y"/>
            <person name="Yamaguchi K"/>
            <person name="Onimaru K"/>
            <person name="Kadota M"/>
            <person name="Koyanagi M"/>
            <person name="Keeley SD"/>
            <person name="Tatsumi K"/>
            <person name="Tanaka K"/>
            <person name="Motone F"/>
            <person name="Kageyama Y"/>
            <person name="Nozu R"/>
            <person name="Adachi N"/>
            <person name="Nishimura O"/>
            <person name="Nakagawa R"/>
            <person name="Tanegashima C"/>
            <person name="Kiyatake I"/>
            <person name="Matsumoto R"/>
            <person name="Murakumo K"/>
            <person name="Nishida K"/>
            <person name="Terakita A"/>
            <person name="Kuratani S"/>
            <person name="Sato K"/>
            <person name="Hyodo S Kuraku.S."/>
        </authorList>
    </citation>
    <scope>NUCLEOTIDE SEQUENCE [LARGE SCALE GENOMIC DNA]</scope>
</reference>
<keyword evidence="6" id="KW-0687">Ribonucleoprotein</keyword>
<dbReference type="InterPro" id="IPR039145">
    <property type="entry name" value="Ribosomal_mL40_metazoa/plant"/>
</dbReference>
<keyword evidence="5" id="KW-0496">Mitochondrion</keyword>
<comment type="subcellular location">
    <subcellularLocation>
        <location evidence="1">Mitochondrion</location>
    </subcellularLocation>
</comment>
<keyword evidence="9" id="KW-0175">Coiled coil</keyword>
<gene>
    <name evidence="10" type="ORF">scyTo_0003379</name>
</gene>
<protein>
    <recommendedName>
        <fullName evidence="7">Large ribosomal subunit protein mL40</fullName>
    </recommendedName>
    <alternativeName>
        <fullName evidence="8">39S ribosomal protein L40, mitochondrial</fullName>
    </alternativeName>
</protein>
<dbReference type="Gene3D" id="6.10.250.3440">
    <property type="match status" value="1"/>
</dbReference>
<dbReference type="InterPro" id="IPR019192">
    <property type="entry name" value="Ribosomal_mL40"/>
</dbReference>
<dbReference type="OrthoDB" id="5977625at2759"/>
<dbReference type="PANTHER" id="PTHR13359">
    <property type="entry name" value="39S RIBOSOMAL PROTEIN L40, MITOCHONDRIAL"/>
    <property type="match status" value="1"/>
</dbReference>
<dbReference type="GO" id="GO:0005762">
    <property type="term" value="C:mitochondrial large ribosomal subunit"/>
    <property type="evidence" value="ECO:0007669"/>
    <property type="project" value="InterPro"/>
</dbReference>
<keyword evidence="3" id="KW-0809">Transit peptide</keyword>
<feature type="coiled-coil region" evidence="9">
    <location>
        <begin position="119"/>
        <end position="153"/>
    </location>
</feature>
<dbReference type="Pfam" id="PF09812">
    <property type="entry name" value="MRP-L28"/>
    <property type="match status" value="1"/>
</dbReference>
<evidence type="ECO:0000256" key="3">
    <source>
        <dbReference type="ARBA" id="ARBA00022946"/>
    </source>
</evidence>
<sequence length="194" mass="23127">MSWIVRPVIGLIPRSVWNASVRYCHWRMSLLALRESLPMRAEPKKKKKVDPRREQAVRDRLRKRLKKLERVPPELIPIEDFITRTKFLDESRVRDPPKLPVEETERRALLMKEWSRYKQKEHEKEAEMIQSMIEAQQQALQELRLESEELYQAAIKRDQGLFPLELQGCSFTPPIANYEAPDGKYRDITKVYTQ</sequence>
<evidence type="ECO:0000256" key="7">
    <source>
        <dbReference type="ARBA" id="ARBA00035192"/>
    </source>
</evidence>
<comment type="similarity">
    <text evidence="2">Belongs to the mitochondrion-specific ribosomal protein mL40 family.</text>
</comment>
<evidence type="ECO:0000313" key="11">
    <source>
        <dbReference type="Proteomes" id="UP000288216"/>
    </source>
</evidence>
<proteinExistence type="inferred from homology"/>
<comment type="caution">
    <text evidence="10">The sequence shown here is derived from an EMBL/GenBank/DDBJ whole genome shotgun (WGS) entry which is preliminary data.</text>
</comment>
<evidence type="ECO:0000256" key="4">
    <source>
        <dbReference type="ARBA" id="ARBA00022980"/>
    </source>
</evidence>
<keyword evidence="4" id="KW-0689">Ribosomal protein</keyword>
<keyword evidence="11" id="KW-1185">Reference proteome</keyword>
<dbReference type="AlphaFoldDB" id="A0A401PMD1"/>
<evidence type="ECO:0000256" key="8">
    <source>
        <dbReference type="ARBA" id="ARBA00083752"/>
    </source>
</evidence>
<accession>A0A401PMD1</accession>
<evidence type="ECO:0000256" key="5">
    <source>
        <dbReference type="ARBA" id="ARBA00023128"/>
    </source>
</evidence>
<name>A0A401PMD1_SCYTO</name>
<dbReference type="EMBL" id="BFAA01000910">
    <property type="protein sequence ID" value="GCB74290.1"/>
    <property type="molecule type" value="Genomic_DNA"/>
</dbReference>
<evidence type="ECO:0000256" key="1">
    <source>
        <dbReference type="ARBA" id="ARBA00004173"/>
    </source>
</evidence>
<dbReference type="Proteomes" id="UP000288216">
    <property type="component" value="Unassembled WGS sequence"/>
</dbReference>
<evidence type="ECO:0000256" key="9">
    <source>
        <dbReference type="SAM" id="Coils"/>
    </source>
</evidence>